<feature type="domain" description="TNase-like" evidence="15">
    <location>
        <begin position="57"/>
        <end position="276"/>
    </location>
</feature>
<dbReference type="Pfam" id="PF00565">
    <property type="entry name" value="SNase"/>
    <property type="match status" value="1"/>
</dbReference>
<dbReference type="SUPFAM" id="SSF50199">
    <property type="entry name" value="Staphylococcal nuclease"/>
    <property type="match status" value="1"/>
</dbReference>
<keyword evidence="13 14" id="KW-0472">Membrane</keyword>
<comment type="caution">
    <text evidence="16">The sequence shown here is derived from an EMBL/GenBank/DDBJ whole genome shotgun (WGS) entry which is preliminary data.</text>
</comment>
<reference evidence="17" key="1">
    <citation type="submission" date="2023-07" db="EMBL/GenBank/DDBJ databases">
        <title>A draft genome of Kazachstania heterogenica Y-27499.</title>
        <authorList>
            <person name="Donic C."/>
            <person name="Kralova J.S."/>
            <person name="Fidel L."/>
            <person name="Ben-Dor S."/>
            <person name="Jung S."/>
        </authorList>
    </citation>
    <scope>NUCLEOTIDE SEQUENCE [LARGE SCALE GENOMIC DNA]</scope>
    <source>
        <strain evidence="17">Y27499</strain>
    </source>
</reference>
<keyword evidence="12 14" id="KW-1133">Transmembrane helix</keyword>
<evidence type="ECO:0000256" key="9">
    <source>
        <dbReference type="ARBA" id="ARBA00022759"/>
    </source>
</evidence>
<dbReference type="GO" id="GO:0016020">
    <property type="term" value="C:membrane"/>
    <property type="evidence" value="ECO:0007669"/>
    <property type="project" value="UniProtKB-SubCell"/>
</dbReference>
<evidence type="ECO:0000256" key="3">
    <source>
        <dbReference type="ARBA" id="ARBA00005435"/>
    </source>
</evidence>
<evidence type="ECO:0000256" key="5">
    <source>
        <dbReference type="ARBA" id="ARBA00014651"/>
    </source>
</evidence>
<dbReference type="EMBL" id="JAWIZZ010000040">
    <property type="protein sequence ID" value="KAK5780718.1"/>
    <property type="molecule type" value="Genomic_DNA"/>
</dbReference>
<dbReference type="AlphaFoldDB" id="A0AAN7WTG6"/>
<keyword evidence="11" id="KW-0106">Calcium</keyword>
<keyword evidence="6 14" id="KW-0812">Transmembrane</keyword>
<evidence type="ECO:0000256" key="14">
    <source>
        <dbReference type="SAM" id="Phobius"/>
    </source>
</evidence>
<evidence type="ECO:0000256" key="7">
    <source>
        <dbReference type="ARBA" id="ARBA00022722"/>
    </source>
</evidence>
<dbReference type="PANTHER" id="PTHR12302">
    <property type="entry name" value="EBNA2 BINDING PROTEIN P100"/>
    <property type="match status" value="1"/>
</dbReference>
<evidence type="ECO:0000256" key="1">
    <source>
        <dbReference type="ARBA" id="ARBA00004167"/>
    </source>
</evidence>
<dbReference type="GO" id="GO:0004519">
    <property type="term" value="F:endonuclease activity"/>
    <property type="evidence" value="ECO:0007669"/>
    <property type="project" value="UniProtKB-KW"/>
</dbReference>
<proteinExistence type="inferred from homology"/>
<feature type="transmembrane region" description="Helical" evidence="14">
    <location>
        <begin position="12"/>
        <end position="34"/>
    </location>
</feature>
<evidence type="ECO:0000256" key="8">
    <source>
        <dbReference type="ARBA" id="ARBA00022723"/>
    </source>
</evidence>
<evidence type="ECO:0000313" key="17">
    <source>
        <dbReference type="Proteomes" id="UP001306508"/>
    </source>
</evidence>
<evidence type="ECO:0000256" key="2">
    <source>
        <dbReference type="ARBA" id="ARBA00004173"/>
    </source>
</evidence>
<keyword evidence="8" id="KW-0479">Metal-binding</keyword>
<accession>A0AAN7WTG6</accession>
<sequence>MSTRNNGNNEVITISLNTFYGTSLILTFLGGSYLTYNRYLKQYRNVKDIPTNLFRKKWLYGKVTAVGDGDNFHFYHLPGGILGGWGWLRKIPELEPNTTMKIINSKNMTASDKPFHQLSFKSFSKRIKDISSMSSSQRNLKLKSSYYMNLKPRYKGRRGLPTIPIRISGIDAPERAHFGNQGQPFGDEALNWLRYRLLNKKVWIKPLRIDQYNRCVARTVYWSWVGGWKDIGLQMIKEGLAVVYEGKMDAEFDNKKKIYQFHEFLAKSQRRGLWIQKSIQTPGQFKKKT</sequence>
<comment type="similarity">
    <text evidence="3">Belongs to the LCL3 family.</text>
</comment>
<dbReference type="GO" id="GO:0016787">
    <property type="term" value="F:hydrolase activity"/>
    <property type="evidence" value="ECO:0007669"/>
    <property type="project" value="UniProtKB-KW"/>
</dbReference>
<evidence type="ECO:0000256" key="10">
    <source>
        <dbReference type="ARBA" id="ARBA00022801"/>
    </source>
</evidence>
<protein>
    <recommendedName>
        <fullName evidence="4">Probable endonuclease LCL3</fullName>
    </recommendedName>
    <alternativeName>
        <fullName evidence="5">Probable endonuclease lcl3</fullName>
    </alternativeName>
</protein>
<dbReference type="InterPro" id="IPR016071">
    <property type="entry name" value="Staphylococal_nuclease_OB-fold"/>
</dbReference>
<dbReference type="GO" id="GO:0046872">
    <property type="term" value="F:metal ion binding"/>
    <property type="evidence" value="ECO:0007669"/>
    <property type="project" value="UniProtKB-KW"/>
</dbReference>
<dbReference type="GO" id="GO:0005739">
    <property type="term" value="C:mitochondrion"/>
    <property type="evidence" value="ECO:0007669"/>
    <property type="project" value="UniProtKB-SubCell"/>
</dbReference>
<evidence type="ECO:0000256" key="12">
    <source>
        <dbReference type="ARBA" id="ARBA00022989"/>
    </source>
</evidence>
<keyword evidence="9" id="KW-0255">Endonuclease</keyword>
<dbReference type="PANTHER" id="PTHR12302:SF3">
    <property type="entry name" value="SERINE_THREONINE-PROTEIN KINASE 31"/>
    <property type="match status" value="1"/>
</dbReference>
<dbReference type="Proteomes" id="UP001306508">
    <property type="component" value="Unassembled WGS sequence"/>
</dbReference>
<evidence type="ECO:0000256" key="4">
    <source>
        <dbReference type="ARBA" id="ARBA00013404"/>
    </source>
</evidence>
<evidence type="ECO:0000256" key="13">
    <source>
        <dbReference type="ARBA" id="ARBA00023136"/>
    </source>
</evidence>
<dbReference type="SMART" id="SM00318">
    <property type="entry name" value="SNc"/>
    <property type="match status" value="1"/>
</dbReference>
<dbReference type="InterPro" id="IPR035437">
    <property type="entry name" value="SNase_OB-fold_sf"/>
</dbReference>
<dbReference type="Gene3D" id="2.40.50.90">
    <property type="match status" value="1"/>
</dbReference>
<keyword evidence="10" id="KW-0378">Hydrolase</keyword>
<keyword evidence="17" id="KW-1185">Reference proteome</keyword>
<evidence type="ECO:0000259" key="15">
    <source>
        <dbReference type="PROSITE" id="PS50830"/>
    </source>
</evidence>
<evidence type="ECO:0000256" key="6">
    <source>
        <dbReference type="ARBA" id="ARBA00022692"/>
    </source>
</evidence>
<evidence type="ECO:0000256" key="11">
    <source>
        <dbReference type="ARBA" id="ARBA00022837"/>
    </source>
</evidence>
<dbReference type="PROSITE" id="PS50830">
    <property type="entry name" value="TNASE_3"/>
    <property type="match status" value="1"/>
</dbReference>
<evidence type="ECO:0000313" key="16">
    <source>
        <dbReference type="EMBL" id="KAK5780718.1"/>
    </source>
</evidence>
<name>A0AAN7WTG6_9SACH</name>
<gene>
    <name evidence="16" type="ORF">RI543_001840</name>
</gene>
<comment type="subcellular location">
    <subcellularLocation>
        <location evidence="1">Membrane</location>
        <topology evidence="1">Single-pass membrane protein</topology>
    </subcellularLocation>
    <subcellularLocation>
        <location evidence="2">Mitochondrion</location>
    </subcellularLocation>
</comment>
<keyword evidence="7" id="KW-0540">Nuclease</keyword>
<organism evidence="16 17">
    <name type="scientific">Arxiozyma heterogenica</name>
    <dbReference type="NCBI Taxonomy" id="278026"/>
    <lineage>
        <taxon>Eukaryota</taxon>
        <taxon>Fungi</taxon>
        <taxon>Dikarya</taxon>
        <taxon>Ascomycota</taxon>
        <taxon>Saccharomycotina</taxon>
        <taxon>Saccharomycetes</taxon>
        <taxon>Saccharomycetales</taxon>
        <taxon>Saccharomycetaceae</taxon>
        <taxon>Arxiozyma</taxon>
    </lineage>
</organism>